<proteinExistence type="predicted"/>
<evidence type="ECO:0000313" key="3">
    <source>
        <dbReference type="EMBL" id="CAD9321250.1"/>
    </source>
</evidence>
<feature type="region of interest" description="Disordered" evidence="1">
    <location>
        <begin position="44"/>
        <end position="76"/>
    </location>
</feature>
<feature type="compositionally biased region" description="Basic and acidic residues" evidence="1">
    <location>
        <begin position="51"/>
        <end position="76"/>
    </location>
</feature>
<evidence type="ECO:0008006" key="4">
    <source>
        <dbReference type="Google" id="ProtNLM"/>
    </source>
</evidence>
<feature type="transmembrane region" description="Helical" evidence="2">
    <location>
        <begin position="21"/>
        <end position="38"/>
    </location>
</feature>
<dbReference type="PROSITE" id="PS51257">
    <property type="entry name" value="PROKAR_LIPOPROTEIN"/>
    <property type="match status" value="1"/>
</dbReference>
<reference evidence="3" key="1">
    <citation type="submission" date="2021-01" db="EMBL/GenBank/DDBJ databases">
        <authorList>
            <person name="Corre E."/>
            <person name="Pelletier E."/>
            <person name="Niang G."/>
            <person name="Scheremetjew M."/>
            <person name="Finn R."/>
            <person name="Kale V."/>
            <person name="Holt S."/>
            <person name="Cochrane G."/>
            <person name="Meng A."/>
            <person name="Brown T."/>
            <person name="Cohen L."/>
        </authorList>
    </citation>
    <scope>NUCLEOTIDE SEQUENCE</scope>
    <source>
        <strain evidence="3">Pop2</strain>
    </source>
</reference>
<dbReference type="EMBL" id="HBGN01009978">
    <property type="protein sequence ID" value="CAD9321250.1"/>
    <property type="molecule type" value="Transcribed_RNA"/>
</dbReference>
<feature type="region of interest" description="Disordered" evidence="1">
    <location>
        <begin position="145"/>
        <end position="181"/>
    </location>
</feature>
<keyword evidence="2" id="KW-1133">Transmembrane helix</keyword>
<gene>
    <name evidence="3" type="ORF">DBRI1063_LOCUS6399</name>
</gene>
<keyword evidence="2" id="KW-0472">Membrane</keyword>
<dbReference type="AlphaFoldDB" id="A0A7S1YWH3"/>
<evidence type="ECO:0000256" key="2">
    <source>
        <dbReference type="SAM" id="Phobius"/>
    </source>
</evidence>
<sequence length="354" mass="39226">MIDQIRDLYRHKIAPNITPEVTAALIFALACTVVYYHYSSHKKTIKNQTSSKDEKKPQATPAREDSKQSAKPKDIFETMRDQRKKGGGTAGSKKLHPSEKPFGSSYYYAHNNPNAKGGYSDGLAAEDYVMNGPKLLAKGGVRVVGENRTDDEEEDLQQTKEEEVSNKEKTTKETNAAQSSSTAHFIPISKYMWDDDGTNGMARIYIEHLPVSPSTDPPLRWEGCGIKKEDVEAKLLGEDGSGLLVRIRQKQQSKNSSSAKSYQLHVPKMHGQASEVKTIVKAKRLIIKITKKRNGIWDSGGNTKAWPYLSASTSAASTDTIPIDTNNLTKFDGKLGVGEKDEMMDFYDKMGMLG</sequence>
<evidence type="ECO:0000256" key="1">
    <source>
        <dbReference type="SAM" id="MobiDB-lite"/>
    </source>
</evidence>
<keyword evidence="2" id="KW-0812">Transmembrane</keyword>
<protein>
    <recommendedName>
        <fullName evidence="4">CS domain-containing protein</fullName>
    </recommendedName>
</protein>
<feature type="compositionally biased region" description="Basic and acidic residues" evidence="1">
    <location>
        <begin position="157"/>
        <end position="172"/>
    </location>
</feature>
<name>A0A7S1YWH3_9STRA</name>
<accession>A0A7S1YWH3</accession>
<organism evidence="3">
    <name type="scientific">Ditylum brightwellii</name>
    <dbReference type="NCBI Taxonomy" id="49249"/>
    <lineage>
        <taxon>Eukaryota</taxon>
        <taxon>Sar</taxon>
        <taxon>Stramenopiles</taxon>
        <taxon>Ochrophyta</taxon>
        <taxon>Bacillariophyta</taxon>
        <taxon>Mediophyceae</taxon>
        <taxon>Lithodesmiophycidae</taxon>
        <taxon>Lithodesmiales</taxon>
        <taxon>Lithodesmiaceae</taxon>
        <taxon>Ditylum</taxon>
    </lineage>
</organism>